<comment type="caution">
    <text evidence="1">The sequence shown here is derived from an EMBL/GenBank/DDBJ whole genome shotgun (WGS) entry which is preliminary data.</text>
</comment>
<accession>A0A314KYJ3</accession>
<dbReference type="Gramene" id="OIT34087">
    <property type="protein sequence ID" value="OIT34087"/>
    <property type="gene ID" value="A4A49_04595"/>
</dbReference>
<dbReference type="Pfam" id="PF04646">
    <property type="entry name" value="DUF604"/>
    <property type="match status" value="1"/>
</dbReference>
<dbReference type="Proteomes" id="UP000187609">
    <property type="component" value="Unassembled WGS sequence"/>
</dbReference>
<protein>
    <submittedName>
        <fullName evidence="1">Uncharacterized protein</fullName>
    </submittedName>
</protein>
<reference evidence="1" key="1">
    <citation type="submission" date="2016-11" db="EMBL/GenBank/DDBJ databases">
        <title>The genome of Nicotiana attenuata.</title>
        <authorList>
            <person name="Xu S."/>
            <person name="Brockmoeller T."/>
            <person name="Gaquerel E."/>
            <person name="Navarro A."/>
            <person name="Kuhl H."/>
            <person name="Gase K."/>
            <person name="Ling Z."/>
            <person name="Zhou W."/>
            <person name="Kreitzer C."/>
            <person name="Stanke M."/>
            <person name="Tang H."/>
            <person name="Lyons E."/>
            <person name="Pandey P."/>
            <person name="Pandey S.P."/>
            <person name="Timmermann B."/>
            <person name="Baldwin I.T."/>
        </authorList>
    </citation>
    <scope>NUCLEOTIDE SEQUENCE [LARGE SCALE GENOMIC DNA]</scope>
    <source>
        <strain evidence="1">UT</strain>
    </source>
</reference>
<dbReference type="OrthoDB" id="421979at2759"/>
<organism evidence="1 2">
    <name type="scientific">Nicotiana attenuata</name>
    <name type="common">Coyote tobacco</name>
    <dbReference type="NCBI Taxonomy" id="49451"/>
    <lineage>
        <taxon>Eukaryota</taxon>
        <taxon>Viridiplantae</taxon>
        <taxon>Streptophyta</taxon>
        <taxon>Embryophyta</taxon>
        <taxon>Tracheophyta</taxon>
        <taxon>Spermatophyta</taxon>
        <taxon>Magnoliopsida</taxon>
        <taxon>eudicotyledons</taxon>
        <taxon>Gunneridae</taxon>
        <taxon>Pentapetalae</taxon>
        <taxon>asterids</taxon>
        <taxon>lamiids</taxon>
        <taxon>Solanales</taxon>
        <taxon>Solanaceae</taxon>
        <taxon>Nicotianoideae</taxon>
        <taxon>Nicotianeae</taxon>
        <taxon>Nicotiana</taxon>
    </lineage>
</organism>
<dbReference type="InterPro" id="IPR006740">
    <property type="entry name" value="DUF604"/>
</dbReference>
<dbReference type="PANTHER" id="PTHR10811">
    <property type="entry name" value="FRINGE-RELATED"/>
    <property type="match status" value="1"/>
</dbReference>
<keyword evidence="2" id="KW-1185">Reference proteome</keyword>
<dbReference type="KEGG" id="nau:109205166"/>
<dbReference type="AlphaFoldDB" id="A0A314KYJ3"/>
<sequence>MTSASSQRSHRKSVTWFFFFLLIIYLLYSSKFILNKDDSSDCVNTSSSSNISTTEAFSTNSSSLTFQERQERTKEYVRSKEPETELKHIVFGIAASSNLWDKRKEYIKLWWRPGETRGVVWLDKNVKTNRNEALPDIKISGDTSKFLYTNRQGKRSALRISRVVSETLRLGLEDVRWFVMGDDDTVFIVENVVRVLSKYDHNQYYYIGSSSESHVQNIFFSYAMAYGGGGFAISYPLAKELEKMQDRCIQRYPGLYGSDDRIQACMAELGVPLTKERGFHQYDVYGNLLGLLGAHPVTPLVSLHHLDVVDPIFPGMSRVSGLQRLFESAKLDSASLMQQSICYDKERYWSISVSWGYVVQIIRGNISPRELEMPTRTFLNWYRRADYTAYAFNTRPVTKHPCQKPFVYYMNTAKYDRTRKQIVGIYYRHREPSPYCRWKVESPENINNIVLLKRPDSNRWQKSPRRECCGVLPSNNNSKTNLYMWVGSCREGEISEL</sequence>
<dbReference type="STRING" id="49451.A0A314KYJ3"/>
<proteinExistence type="predicted"/>
<evidence type="ECO:0000313" key="2">
    <source>
        <dbReference type="Proteomes" id="UP000187609"/>
    </source>
</evidence>
<dbReference type="FunFam" id="3.90.550.50:FF:000006">
    <property type="entry name" value="Fringe-related protein-like"/>
    <property type="match status" value="1"/>
</dbReference>
<name>A0A314KYJ3_NICAT</name>
<dbReference type="Gene3D" id="3.90.550.50">
    <property type="match status" value="1"/>
</dbReference>
<dbReference type="EMBL" id="MJEQ01000773">
    <property type="protein sequence ID" value="OIT34087.1"/>
    <property type="molecule type" value="Genomic_DNA"/>
</dbReference>
<evidence type="ECO:0000313" key="1">
    <source>
        <dbReference type="EMBL" id="OIT34087.1"/>
    </source>
</evidence>
<gene>
    <name evidence="1" type="ORF">A4A49_04595</name>
</gene>